<feature type="compositionally biased region" description="Pro residues" evidence="2">
    <location>
        <begin position="276"/>
        <end position="290"/>
    </location>
</feature>
<feature type="coiled-coil region" evidence="1">
    <location>
        <begin position="334"/>
        <end position="375"/>
    </location>
</feature>
<feature type="transmembrane region" description="Helical" evidence="3">
    <location>
        <begin position="796"/>
        <end position="818"/>
    </location>
</feature>
<accession>A0A6L2NBQ0</accession>
<organism evidence="4">
    <name type="scientific">Tanacetum cinerariifolium</name>
    <name type="common">Dalmatian daisy</name>
    <name type="synonym">Chrysanthemum cinerariifolium</name>
    <dbReference type="NCBI Taxonomy" id="118510"/>
    <lineage>
        <taxon>Eukaryota</taxon>
        <taxon>Viridiplantae</taxon>
        <taxon>Streptophyta</taxon>
        <taxon>Embryophyta</taxon>
        <taxon>Tracheophyta</taxon>
        <taxon>Spermatophyta</taxon>
        <taxon>Magnoliopsida</taxon>
        <taxon>eudicotyledons</taxon>
        <taxon>Gunneridae</taxon>
        <taxon>Pentapetalae</taxon>
        <taxon>asterids</taxon>
        <taxon>campanulids</taxon>
        <taxon>Asterales</taxon>
        <taxon>Asteraceae</taxon>
        <taxon>Asteroideae</taxon>
        <taxon>Anthemideae</taxon>
        <taxon>Anthemidinae</taxon>
        <taxon>Tanacetum</taxon>
    </lineage>
</organism>
<sequence length="865" mass="99518">MALTLADTHNMIAYLTKSDASEWFDQIIDFLNASSIKYALTVSPNIYVSCIKQFWSSVLVKKVNDLIRLQALIDRKKVIITEATIREALRLDDAESIDCLPNEEIFTELSRMGYEKPSTKLTFYKAFFSPQWKFLIHTILQCMSAKRTSWNEFSSFMASAVICLSTGRKFNFSMYIFDSLVRNVDSSTKFYMYPRFLQLMIRAQVGDLSSHTIKYSSPGLTRNVFANMRRVGKGFSRVETHLFEGMIVAQQADDVADEGDAGVDVDVVHVATEPSIPSPTPTTQPPPPSQELPSTSQVIPTPPPSPIAELSSPPQQQQQPSQPTHDAKISLDLLHTLLETCTTLTRKVEALEQDKVAQALEIIKLKQRVKKLERKNKLKVSGLRRLRKGEIIANIDAYEDVTLKDVAVVEKTAEIEENADVQGRLEKSQAQIYKIDLEHADKVLSIQDDKLEPVELKEVVEIVTTAKLMTEVVTATAATITAATTPITTARRRKGVSMVEEPKPLKKQAQIEQDEAYARELEVELNKNINWDDVIEQVQRNEKEDNAVMRNMVGFKMDYFKGMSYDDIRPIFEKYFNSNVAFLEKTKEQMEEEDNRALKRASESLEEKAAKKQKLDEEVEELKKHLQIIPNDEDDAYTEATPLARKVLVCYYEIYTENNKPYYMIIRADGSHQLFLSFLRNFDREDLEVLWKLVKERFASSKPKNFLDDFLLTTLTYMFEKPDVQAQVWKNQISVYGLAKVLWKLVKERFASSKPKNFSDDFLLTTLTYMFEKPDVQAQVWKNQRSVYGLAKVKSWRLLVSCGVYIITFTTTQMILLVERRYPLTRFTLDQMLNNVRLEVEEESEVSLELLRFVRQQQQEGFRLE</sequence>
<keyword evidence="3" id="KW-1133">Transmembrane helix</keyword>
<feature type="region of interest" description="Disordered" evidence="2">
    <location>
        <begin position="273"/>
        <end position="325"/>
    </location>
</feature>
<gene>
    <name evidence="4" type="ORF">Tci_055599</name>
</gene>
<feature type="coiled-coil region" evidence="1">
    <location>
        <begin position="580"/>
        <end position="625"/>
    </location>
</feature>
<evidence type="ECO:0000256" key="3">
    <source>
        <dbReference type="SAM" id="Phobius"/>
    </source>
</evidence>
<reference evidence="4" key="1">
    <citation type="journal article" date="2019" name="Sci. Rep.">
        <title>Draft genome of Tanacetum cinerariifolium, the natural source of mosquito coil.</title>
        <authorList>
            <person name="Yamashiro T."/>
            <person name="Shiraishi A."/>
            <person name="Satake H."/>
            <person name="Nakayama K."/>
        </authorList>
    </citation>
    <scope>NUCLEOTIDE SEQUENCE</scope>
</reference>
<evidence type="ECO:0000256" key="2">
    <source>
        <dbReference type="SAM" id="MobiDB-lite"/>
    </source>
</evidence>
<keyword evidence="3" id="KW-0472">Membrane</keyword>
<feature type="compositionally biased region" description="Low complexity" evidence="2">
    <location>
        <begin position="311"/>
        <end position="323"/>
    </location>
</feature>
<proteinExistence type="predicted"/>
<comment type="caution">
    <text evidence="4">The sequence shown here is derived from an EMBL/GenBank/DDBJ whole genome shotgun (WGS) entry which is preliminary data.</text>
</comment>
<dbReference type="EMBL" id="BKCJ010008718">
    <property type="protein sequence ID" value="GEU83621.1"/>
    <property type="molecule type" value="Genomic_DNA"/>
</dbReference>
<evidence type="ECO:0000313" key="4">
    <source>
        <dbReference type="EMBL" id="GEU83621.1"/>
    </source>
</evidence>
<keyword evidence="1" id="KW-0175">Coiled coil</keyword>
<keyword evidence="3" id="KW-0812">Transmembrane</keyword>
<protein>
    <recommendedName>
        <fullName evidence="5">Synaptobrevin, longin-like domain protein</fullName>
    </recommendedName>
</protein>
<evidence type="ECO:0000256" key="1">
    <source>
        <dbReference type="SAM" id="Coils"/>
    </source>
</evidence>
<name>A0A6L2NBQ0_TANCI</name>
<evidence type="ECO:0008006" key="5">
    <source>
        <dbReference type="Google" id="ProtNLM"/>
    </source>
</evidence>
<dbReference type="AlphaFoldDB" id="A0A6L2NBQ0"/>